<sequence length="415" mass="45285">MTASRVLGLCTLLQALGVTHAFAPDWTITKYFEESVTTLPGNTGRYGTYPSSEYTETIPVVPTVTSPTATATVTTTVYPDITYIGLGLESGQGTSSTYDYYSNSNAYYVSLTYTYPSSCSSSESPITTSARVSIPREIQSQLTPTQTSAETASVEYLDSVSYYTSKTFLLNPTDLPSGVYSSIEAYHTPSDIEYCHYGSRSGSSGYGSSSSSGSSDIYDNYCGRGYRPKPREEQEELERNWKSMSFAAKFTLWLKYGFSRSYPPMLGAAPPLATDPLPASQPRMAQLPTVPGVMPPLPQQIGPQPLPQQTDQQAEQHLDVQPQGQQPVLQSTEQQPVATQREYEPLPAISQGGSTGLFEHPTHAVSPVNEHGSPIPPQSQLTQPYNPHEQHIHEDQPRDVPTHSTELPSGTPRNV</sequence>
<feature type="compositionally biased region" description="Low complexity" evidence="1">
    <location>
        <begin position="299"/>
        <end position="309"/>
    </location>
</feature>
<proteinExistence type="predicted"/>
<dbReference type="STRING" id="535722.E4UZ55"/>
<dbReference type="VEuPathDB" id="FungiDB:MGYG_06384"/>
<gene>
    <name evidence="3" type="ORF">MGYG_06384</name>
</gene>
<dbReference type="Proteomes" id="UP000002669">
    <property type="component" value="Unassembled WGS sequence"/>
</dbReference>
<organism evidence="4">
    <name type="scientific">Arthroderma gypseum (strain ATCC MYA-4604 / CBS 118893)</name>
    <name type="common">Microsporum gypseum</name>
    <dbReference type="NCBI Taxonomy" id="535722"/>
    <lineage>
        <taxon>Eukaryota</taxon>
        <taxon>Fungi</taxon>
        <taxon>Dikarya</taxon>
        <taxon>Ascomycota</taxon>
        <taxon>Pezizomycotina</taxon>
        <taxon>Eurotiomycetes</taxon>
        <taxon>Eurotiomycetidae</taxon>
        <taxon>Onygenales</taxon>
        <taxon>Arthrodermataceae</taxon>
        <taxon>Nannizzia</taxon>
    </lineage>
</organism>
<keyword evidence="2" id="KW-0732">Signal</keyword>
<dbReference type="EMBL" id="DS989826">
    <property type="protein sequence ID" value="EFR03385.1"/>
    <property type="molecule type" value="Genomic_DNA"/>
</dbReference>
<evidence type="ECO:0000313" key="3">
    <source>
        <dbReference type="EMBL" id="EFR03385.1"/>
    </source>
</evidence>
<protein>
    <submittedName>
        <fullName evidence="3">Uncharacterized protein</fullName>
    </submittedName>
</protein>
<feature type="region of interest" description="Disordered" evidence="1">
    <location>
        <begin position="204"/>
        <end position="231"/>
    </location>
</feature>
<dbReference type="RefSeq" id="XP_003171839.1">
    <property type="nucleotide sequence ID" value="XM_003171791.1"/>
</dbReference>
<feature type="compositionally biased region" description="Polar residues" evidence="1">
    <location>
        <begin position="322"/>
        <end position="338"/>
    </location>
</feature>
<reference evidence="4" key="1">
    <citation type="journal article" date="2012" name="MBio">
        <title>Comparative genome analysis of Trichophyton rubrum and related dermatophytes reveals candidate genes involved in infection.</title>
        <authorList>
            <person name="Martinez D.A."/>
            <person name="Oliver B.G."/>
            <person name="Graeser Y."/>
            <person name="Goldberg J.M."/>
            <person name="Li W."/>
            <person name="Martinez-Rossi N.M."/>
            <person name="Monod M."/>
            <person name="Shelest E."/>
            <person name="Barton R.C."/>
            <person name="Birch E."/>
            <person name="Brakhage A.A."/>
            <person name="Chen Z."/>
            <person name="Gurr S.J."/>
            <person name="Heiman D."/>
            <person name="Heitman J."/>
            <person name="Kosti I."/>
            <person name="Rossi A."/>
            <person name="Saif S."/>
            <person name="Samalova M."/>
            <person name="Saunders C.W."/>
            <person name="Shea T."/>
            <person name="Summerbell R.C."/>
            <person name="Xu J."/>
            <person name="Young S."/>
            <person name="Zeng Q."/>
            <person name="Birren B.W."/>
            <person name="Cuomo C.A."/>
            <person name="White T.C."/>
        </authorList>
    </citation>
    <scope>NUCLEOTIDE SEQUENCE [LARGE SCALE GENOMIC DNA]</scope>
    <source>
        <strain evidence="4">ATCC MYA-4604 / CBS 118893</strain>
    </source>
</reference>
<keyword evidence="4" id="KW-1185">Reference proteome</keyword>
<dbReference type="GeneID" id="10027094"/>
<feature type="signal peptide" evidence="2">
    <location>
        <begin position="1"/>
        <end position="21"/>
    </location>
</feature>
<dbReference type="OrthoDB" id="3795566at2759"/>
<dbReference type="eggNOG" id="ENOG502SNJZ">
    <property type="taxonomic scope" value="Eukaryota"/>
</dbReference>
<evidence type="ECO:0000256" key="1">
    <source>
        <dbReference type="SAM" id="MobiDB-lite"/>
    </source>
</evidence>
<dbReference type="HOGENOM" id="CLU_590471_0_0_1"/>
<feature type="region of interest" description="Disordered" evidence="1">
    <location>
        <begin position="273"/>
        <end position="415"/>
    </location>
</feature>
<evidence type="ECO:0000256" key="2">
    <source>
        <dbReference type="SAM" id="SignalP"/>
    </source>
</evidence>
<accession>E4UZ55</accession>
<evidence type="ECO:0000313" key="4">
    <source>
        <dbReference type="Proteomes" id="UP000002669"/>
    </source>
</evidence>
<dbReference type="InParanoid" id="E4UZ55"/>
<name>E4UZ55_ARTGP</name>
<feature type="compositionally biased region" description="Basic and acidic residues" evidence="1">
    <location>
        <begin position="388"/>
        <end position="401"/>
    </location>
</feature>
<feature type="chain" id="PRO_5003188152" evidence="2">
    <location>
        <begin position="22"/>
        <end position="415"/>
    </location>
</feature>
<dbReference type="AlphaFoldDB" id="E4UZ55"/>
<feature type="compositionally biased region" description="Low complexity" evidence="1">
    <location>
        <begin position="204"/>
        <end position="215"/>
    </location>
</feature>
<feature type="compositionally biased region" description="Polar residues" evidence="1">
    <location>
        <begin position="402"/>
        <end position="415"/>
    </location>
</feature>